<feature type="non-terminal residue" evidence="1">
    <location>
        <position position="51"/>
    </location>
</feature>
<gene>
    <name evidence="1" type="ORF">METZ01_LOCUS7931</name>
</gene>
<organism evidence="1">
    <name type="scientific">marine metagenome</name>
    <dbReference type="NCBI Taxonomy" id="408172"/>
    <lineage>
        <taxon>unclassified sequences</taxon>
        <taxon>metagenomes</taxon>
        <taxon>ecological metagenomes</taxon>
    </lineage>
</organism>
<dbReference type="AlphaFoldDB" id="A0A381NKM7"/>
<accession>A0A381NKM7</accession>
<name>A0A381NKM7_9ZZZZ</name>
<proteinExistence type="predicted"/>
<evidence type="ECO:0000313" key="1">
    <source>
        <dbReference type="EMBL" id="SUZ55077.1"/>
    </source>
</evidence>
<protein>
    <recommendedName>
        <fullName evidence="2">Hcy-binding domain-containing protein</fullName>
    </recommendedName>
</protein>
<reference evidence="1" key="1">
    <citation type="submission" date="2018-05" db="EMBL/GenBank/DDBJ databases">
        <authorList>
            <person name="Lanie J.A."/>
            <person name="Ng W.-L."/>
            <person name="Kazmierczak K.M."/>
            <person name="Andrzejewski T.M."/>
            <person name="Davidsen T.M."/>
            <person name="Wayne K.J."/>
            <person name="Tettelin H."/>
            <person name="Glass J.I."/>
            <person name="Rusch D."/>
            <person name="Podicherti R."/>
            <person name="Tsui H.-C.T."/>
            <person name="Winkler M.E."/>
        </authorList>
    </citation>
    <scope>NUCLEOTIDE SEQUENCE</scope>
</reference>
<dbReference type="InterPro" id="IPR036589">
    <property type="entry name" value="HCY_dom_sf"/>
</dbReference>
<evidence type="ECO:0008006" key="2">
    <source>
        <dbReference type="Google" id="ProtNLM"/>
    </source>
</evidence>
<sequence>MGKIDQLISEKGYVLADGATGTNLFSMGLESGDPPELWNLEFPDRVYLNHQ</sequence>
<dbReference type="SUPFAM" id="SSF82282">
    <property type="entry name" value="Homocysteine S-methyltransferase"/>
    <property type="match status" value="1"/>
</dbReference>
<dbReference type="EMBL" id="UINC01000425">
    <property type="protein sequence ID" value="SUZ55077.1"/>
    <property type="molecule type" value="Genomic_DNA"/>
</dbReference>